<dbReference type="EMBL" id="PKFO01000003">
    <property type="protein sequence ID" value="PVH20395.1"/>
    <property type="molecule type" value="Genomic_DNA"/>
</dbReference>
<reference evidence="2 3" key="1">
    <citation type="submission" date="2017-12" db="EMBL/GenBank/DDBJ databases">
        <title>Genome Sequence of a Multidrug-Resistant Candida haemulonii Isolate from a Patient with Chronic Leg Ulcers in Israel.</title>
        <authorList>
            <person name="Chow N.A."/>
            <person name="Gade L."/>
            <person name="Batra D."/>
            <person name="Rowe L.A."/>
            <person name="Ben-Ami R."/>
            <person name="Loparev V.N."/>
            <person name="Litvintseva A.P."/>
        </authorList>
    </citation>
    <scope>NUCLEOTIDE SEQUENCE [LARGE SCALE GENOMIC DNA]</scope>
    <source>
        <strain evidence="2 3">B11899</strain>
    </source>
</reference>
<feature type="compositionally biased region" description="Basic and acidic residues" evidence="1">
    <location>
        <begin position="13"/>
        <end position="29"/>
    </location>
</feature>
<comment type="caution">
    <text evidence="2">The sequence shown here is derived from an EMBL/GenBank/DDBJ whole genome shotgun (WGS) entry which is preliminary data.</text>
</comment>
<evidence type="ECO:0000313" key="2">
    <source>
        <dbReference type="EMBL" id="PVH20395.1"/>
    </source>
</evidence>
<feature type="compositionally biased region" description="Low complexity" evidence="1">
    <location>
        <begin position="52"/>
        <end position="62"/>
    </location>
</feature>
<keyword evidence="3" id="KW-1185">Reference proteome</keyword>
<dbReference type="VEuPathDB" id="FungiDB:CXQ85_002183"/>
<evidence type="ECO:0000313" key="3">
    <source>
        <dbReference type="Proteomes" id="UP000244309"/>
    </source>
</evidence>
<gene>
    <name evidence="2" type="ORF">CXQ85_002183</name>
</gene>
<feature type="compositionally biased region" description="Polar residues" evidence="1">
    <location>
        <begin position="30"/>
        <end position="45"/>
    </location>
</feature>
<name>A0A2V1ARI3_9ASCO</name>
<sequence>MSGFNDLLKKGEEAIGSKDGKGPDLKNLQKDAQQAYDTFNKTEGSTTDKAKAAYSEYSSKSGKASEEETSEKKERFTNATLELILGVDDSLFKIISFKGSYDYGITVNVSLASYGSLLSQRRIDFERKLAQLEEVDPVNLKDVAVVQSPVKLSGYRSPSTSPTKITKFKQIDGLKNDRSKFSFKEKIGAVESSKANGLSLLERIKQKERMNSKLDPSEIQDIIQGIEKKLGAERLQLIERSHNKVIKVFGLDRDDDLRLLGKRM</sequence>
<feature type="compositionally biased region" description="Basic and acidic residues" evidence="1">
    <location>
        <begin position="63"/>
        <end position="72"/>
    </location>
</feature>
<dbReference type="RefSeq" id="XP_025341335.1">
    <property type="nucleotide sequence ID" value="XM_025485870.1"/>
</dbReference>
<evidence type="ECO:0000256" key="1">
    <source>
        <dbReference type="SAM" id="MobiDB-lite"/>
    </source>
</evidence>
<proteinExistence type="predicted"/>
<dbReference type="GeneID" id="37007514"/>
<dbReference type="AlphaFoldDB" id="A0A2V1ARI3"/>
<dbReference type="Proteomes" id="UP000244309">
    <property type="component" value="Unassembled WGS sequence"/>
</dbReference>
<dbReference type="OrthoDB" id="3981148at2759"/>
<dbReference type="STRING" id="45357.A0A2V1ARI3"/>
<feature type="region of interest" description="Disordered" evidence="1">
    <location>
        <begin position="13"/>
        <end position="72"/>
    </location>
</feature>
<protein>
    <submittedName>
        <fullName evidence="2">Uncharacterized protein</fullName>
    </submittedName>
</protein>
<accession>A0A2V1ARI3</accession>
<organism evidence="2 3">
    <name type="scientific">Candidozyma haemuli</name>
    <dbReference type="NCBI Taxonomy" id="45357"/>
    <lineage>
        <taxon>Eukaryota</taxon>
        <taxon>Fungi</taxon>
        <taxon>Dikarya</taxon>
        <taxon>Ascomycota</taxon>
        <taxon>Saccharomycotina</taxon>
        <taxon>Pichiomycetes</taxon>
        <taxon>Metschnikowiaceae</taxon>
        <taxon>Candidozyma</taxon>
    </lineage>
</organism>